<evidence type="ECO:0000313" key="1">
    <source>
        <dbReference type="Proteomes" id="UP000887565"/>
    </source>
</evidence>
<evidence type="ECO:0000313" key="2">
    <source>
        <dbReference type="WBParaSite" id="nRc.2.0.1.t42836-RA"/>
    </source>
</evidence>
<keyword evidence="1" id="KW-1185">Reference proteome</keyword>
<dbReference type="WBParaSite" id="nRc.2.0.1.t42836-RA">
    <property type="protein sequence ID" value="nRc.2.0.1.t42836-RA"/>
    <property type="gene ID" value="nRc.2.0.1.g42836"/>
</dbReference>
<sequence length="88" mass="10042">MKSVDSTGYQLRIFFAKNTDLAKSSDTNRPKIGQAIKIPAKKKRPKTGWCVPANLDITDKCFVLCRFFVNLTKSKIFLSYFPKVSSEY</sequence>
<accession>A0A915KV77</accession>
<organism evidence="1 2">
    <name type="scientific">Romanomermis culicivorax</name>
    <name type="common">Nematode worm</name>
    <dbReference type="NCBI Taxonomy" id="13658"/>
    <lineage>
        <taxon>Eukaryota</taxon>
        <taxon>Metazoa</taxon>
        <taxon>Ecdysozoa</taxon>
        <taxon>Nematoda</taxon>
        <taxon>Enoplea</taxon>
        <taxon>Dorylaimia</taxon>
        <taxon>Mermithida</taxon>
        <taxon>Mermithoidea</taxon>
        <taxon>Mermithidae</taxon>
        <taxon>Romanomermis</taxon>
    </lineage>
</organism>
<dbReference type="AlphaFoldDB" id="A0A915KV77"/>
<dbReference type="Proteomes" id="UP000887565">
    <property type="component" value="Unplaced"/>
</dbReference>
<proteinExistence type="predicted"/>
<name>A0A915KV77_ROMCU</name>
<reference evidence="2" key="1">
    <citation type="submission" date="2022-11" db="UniProtKB">
        <authorList>
            <consortium name="WormBaseParasite"/>
        </authorList>
    </citation>
    <scope>IDENTIFICATION</scope>
</reference>
<protein>
    <submittedName>
        <fullName evidence="2">Uncharacterized protein</fullName>
    </submittedName>
</protein>